<feature type="compositionally biased region" description="Basic and acidic residues" evidence="1">
    <location>
        <begin position="133"/>
        <end position="146"/>
    </location>
</feature>
<evidence type="ECO:0000313" key="3">
    <source>
        <dbReference type="Proteomes" id="UP000240493"/>
    </source>
</evidence>
<gene>
    <name evidence="2" type="ORF">M441DRAFT_67146</name>
</gene>
<proteinExistence type="predicted"/>
<reference evidence="2 3" key="1">
    <citation type="submission" date="2016-07" db="EMBL/GenBank/DDBJ databases">
        <title>Multiple horizontal gene transfer events from other fungi enriched the ability of initially mycotrophic Trichoderma (Ascomycota) to feed on dead plant biomass.</title>
        <authorList>
            <consortium name="DOE Joint Genome Institute"/>
            <person name="Aerts A."/>
            <person name="Atanasova L."/>
            <person name="Chenthamara K."/>
            <person name="Zhang J."/>
            <person name="Grujic M."/>
            <person name="Henrissat B."/>
            <person name="Kuo A."/>
            <person name="Salamov A."/>
            <person name="Lipzen A."/>
            <person name="Labutti K."/>
            <person name="Barry K."/>
            <person name="Miao Y."/>
            <person name="Rahimi M.J."/>
            <person name="Shen Q."/>
            <person name="Grigoriev I.V."/>
            <person name="Kubicek C.P."/>
            <person name="Druzhinina I.S."/>
        </authorList>
    </citation>
    <scope>NUCLEOTIDE SEQUENCE [LARGE SCALE GENOMIC DNA]</scope>
    <source>
        <strain evidence="2 3">CBS 433.97</strain>
    </source>
</reference>
<dbReference type="AlphaFoldDB" id="A0A2T3ZF40"/>
<evidence type="ECO:0000256" key="1">
    <source>
        <dbReference type="SAM" id="MobiDB-lite"/>
    </source>
</evidence>
<feature type="region of interest" description="Disordered" evidence="1">
    <location>
        <begin position="63"/>
        <end position="153"/>
    </location>
</feature>
<dbReference type="OrthoDB" id="5231339at2759"/>
<protein>
    <submittedName>
        <fullName evidence="2">Uncharacterized protein</fullName>
    </submittedName>
</protein>
<name>A0A2T3ZF40_TRIA4</name>
<sequence length="153" mass="16914">MAPQDKKWDDSAERDLCVSIIYCNNESKGRTNWPRIEEVMNGLGYSFTKDAMSQHFSKTIMKEFKARHPSLPTSASSSPLSARKPRAAAGKAATSTPSKKRTKKSATKDAKDQLSDGGDDDFDYDSTPCKRVKKEEKDTAVKKEEAADATTET</sequence>
<keyword evidence="3" id="KW-1185">Reference proteome</keyword>
<feature type="compositionally biased region" description="Low complexity" evidence="1">
    <location>
        <begin position="69"/>
        <end position="97"/>
    </location>
</feature>
<dbReference type="Proteomes" id="UP000240493">
    <property type="component" value="Unassembled WGS sequence"/>
</dbReference>
<accession>A0A2T3ZF40</accession>
<organism evidence="2 3">
    <name type="scientific">Trichoderma asperellum (strain ATCC 204424 / CBS 433.97 / NBRC 101777)</name>
    <dbReference type="NCBI Taxonomy" id="1042311"/>
    <lineage>
        <taxon>Eukaryota</taxon>
        <taxon>Fungi</taxon>
        <taxon>Dikarya</taxon>
        <taxon>Ascomycota</taxon>
        <taxon>Pezizomycotina</taxon>
        <taxon>Sordariomycetes</taxon>
        <taxon>Hypocreomycetidae</taxon>
        <taxon>Hypocreales</taxon>
        <taxon>Hypocreaceae</taxon>
        <taxon>Trichoderma</taxon>
    </lineage>
</organism>
<dbReference type="STRING" id="1042311.A0A2T3ZF40"/>
<evidence type="ECO:0000313" key="2">
    <source>
        <dbReference type="EMBL" id="PTB43393.1"/>
    </source>
</evidence>
<dbReference type="EMBL" id="KZ679259">
    <property type="protein sequence ID" value="PTB43393.1"/>
    <property type="molecule type" value="Genomic_DNA"/>
</dbReference>